<dbReference type="PANTHER" id="PTHR43449">
    <property type="entry name" value="NUCLEOTIDYLTRANSFERASE"/>
    <property type="match status" value="1"/>
</dbReference>
<dbReference type="EMBL" id="LT158599">
    <property type="protein sequence ID" value="CVK32571.1"/>
    <property type="molecule type" value="Genomic_DNA"/>
</dbReference>
<evidence type="ECO:0000259" key="1">
    <source>
        <dbReference type="Pfam" id="PF18765"/>
    </source>
</evidence>
<dbReference type="Gene3D" id="3.30.460.10">
    <property type="entry name" value="Beta Polymerase, domain 2"/>
    <property type="match status" value="1"/>
</dbReference>
<dbReference type="KEGG" id="mema:MMAB1_1358"/>
<sequence>MVGPRTVQEHKRRLESELQVFVDHWSRDPSIKKIILFGSVARGDVHRSSDLDLIIIQETDKKFLSRLEPFYRDARIAMDILVYTPEEFAAMMEGVFLKNALRDGVVIYEAGTGKRRKQMAETSGA</sequence>
<dbReference type="AlphaFoldDB" id="A0A0X3BKS8"/>
<evidence type="ECO:0000313" key="3">
    <source>
        <dbReference type="Proteomes" id="UP000069850"/>
    </source>
</evidence>
<dbReference type="GeneID" id="27137244"/>
<evidence type="ECO:0000313" key="2">
    <source>
        <dbReference type="EMBL" id="CVK32571.1"/>
    </source>
</evidence>
<dbReference type="Proteomes" id="UP000069850">
    <property type="component" value="Chromosome 1"/>
</dbReference>
<dbReference type="OrthoDB" id="9287at2157"/>
<protein>
    <submittedName>
        <fullName evidence="2">DNA polymerase beta domain protein region</fullName>
    </submittedName>
</protein>
<dbReference type="Pfam" id="PF18765">
    <property type="entry name" value="Polbeta"/>
    <property type="match status" value="1"/>
</dbReference>
<accession>A0A0X3BKS8</accession>
<proteinExistence type="predicted"/>
<feature type="domain" description="Polymerase beta nucleotidyltransferase" evidence="1">
    <location>
        <begin position="26"/>
        <end position="109"/>
    </location>
</feature>
<dbReference type="SUPFAM" id="SSF81301">
    <property type="entry name" value="Nucleotidyltransferase"/>
    <property type="match status" value="1"/>
</dbReference>
<name>A0A0X3BKS8_9EURY</name>
<dbReference type="PANTHER" id="PTHR43449:SF3">
    <property type="entry name" value="POLYMERASE NUCLEOTIDYL TRANSFERASE DOMAIN-CONTAINING PROTEIN"/>
    <property type="match status" value="1"/>
</dbReference>
<reference evidence="2 3" key="1">
    <citation type="submission" date="2016-01" db="EMBL/GenBank/DDBJ databases">
        <authorList>
            <person name="Manzoor S."/>
        </authorList>
    </citation>
    <scope>NUCLEOTIDE SEQUENCE [LARGE SCALE GENOMIC DNA]</scope>
    <source>
        <strain evidence="2">Methanoculleus sp MAB1</strain>
    </source>
</reference>
<dbReference type="GeneID" id="13355571"/>
<dbReference type="InterPro" id="IPR041633">
    <property type="entry name" value="Polbeta"/>
</dbReference>
<dbReference type="CDD" id="cd05403">
    <property type="entry name" value="NT_KNTase_like"/>
    <property type="match status" value="1"/>
</dbReference>
<gene>
    <name evidence="2" type="ORF">MMAB1_1358</name>
</gene>
<organism evidence="2 3">
    <name type="scientific">Methanoculleus bourgensis</name>
    <dbReference type="NCBI Taxonomy" id="83986"/>
    <lineage>
        <taxon>Archaea</taxon>
        <taxon>Methanobacteriati</taxon>
        <taxon>Methanobacteriota</taxon>
        <taxon>Stenosarchaea group</taxon>
        <taxon>Methanomicrobia</taxon>
        <taxon>Methanomicrobiales</taxon>
        <taxon>Methanomicrobiaceae</taxon>
        <taxon>Methanoculleus</taxon>
    </lineage>
</organism>
<dbReference type="InterPro" id="IPR043519">
    <property type="entry name" value="NT_sf"/>
</dbReference>
<dbReference type="RefSeq" id="WP_014866945.1">
    <property type="nucleotide sequence ID" value="NZ_BSDU01000002.1"/>
</dbReference>